<gene>
    <name evidence="2" type="ORF">HP507_04395</name>
</gene>
<evidence type="ECO:0000313" key="2">
    <source>
        <dbReference type="EMBL" id="NUU13078.1"/>
    </source>
</evidence>
<evidence type="ECO:0000313" key="3">
    <source>
        <dbReference type="Proteomes" id="UP000573001"/>
    </source>
</evidence>
<dbReference type="Proteomes" id="UP000573001">
    <property type="component" value="Unassembled WGS sequence"/>
</dbReference>
<proteinExistence type="predicted"/>
<comment type="caution">
    <text evidence="2">The sequence shown here is derived from an EMBL/GenBank/DDBJ whole genome shotgun (WGS) entry which is preliminary data.</text>
</comment>
<dbReference type="EMBL" id="JABMCE010000059">
    <property type="protein sequence ID" value="NUU13078.1"/>
    <property type="molecule type" value="Genomic_DNA"/>
</dbReference>
<accession>A0ABX2M6U2</accession>
<dbReference type="Pfam" id="PF01872">
    <property type="entry name" value="RibD_C"/>
    <property type="match status" value="1"/>
</dbReference>
<sequence>MLAQGGTDFCRSLVRADLVDEYRLVVLPVALGVGDGIFSGLPDELDLELVSSTVFEGGAKADVYRPRR</sequence>
<dbReference type="InterPro" id="IPR024072">
    <property type="entry name" value="DHFR-like_dom_sf"/>
</dbReference>
<feature type="domain" description="Bacterial bifunctional deaminase-reductase C-terminal" evidence="1">
    <location>
        <begin position="2"/>
        <end position="58"/>
    </location>
</feature>
<reference evidence="2 3" key="1">
    <citation type="submission" date="2020-05" db="EMBL/GenBank/DDBJ databases">
        <title>Genome Sequencing of Type Strains.</title>
        <authorList>
            <person name="Lemaire J.F."/>
            <person name="Inderbitzin P."/>
            <person name="Gregorio O.A."/>
            <person name="Collins S.B."/>
            <person name="Wespe N."/>
            <person name="Knight-Connoni V."/>
        </authorList>
    </citation>
    <scope>NUCLEOTIDE SEQUENCE [LARGE SCALE GENOMIC DNA]</scope>
    <source>
        <strain evidence="2 3">ATCC 19096</strain>
    </source>
</reference>
<dbReference type="Gene3D" id="3.40.430.10">
    <property type="entry name" value="Dihydrofolate Reductase, subunit A"/>
    <property type="match status" value="1"/>
</dbReference>
<name>A0ABX2M6U2_9MICO</name>
<organism evidence="2 3">
    <name type="scientific">Curtobacterium pusillum</name>
    <dbReference type="NCBI Taxonomy" id="69373"/>
    <lineage>
        <taxon>Bacteria</taxon>
        <taxon>Bacillati</taxon>
        <taxon>Actinomycetota</taxon>
        <taxon>Actinomycetes</taxon>
        <taxon>Micrococcales</taxon>
        <taxon>Microbacteriaceae</taxon>
        <taxon>Curtobacterium</taxon>
    </lineage>
</organism>
<evidence type="ECO:0000259" key="1">
    <source>
        <dbReference type="Pfam" id="PF01872"/>
    </source>
</evidence>
<dbReference type="InterPro" id="IPR002734">
    <property type="entry name" value="RibDG_C"/>
</dbReference>
<dbReference type="SUPFAM" id="SSF53597">
    <property type="entry name" value="Dihydrofolate reductase-like"/>
    <property type="match status" value="1"/>
</dbReference>
<keyword evidence="3" id="KW-1185">Reference proteome</keyword>
<protein>
    <recommendedName>
        <fullName evidence="1">Bacterial bifunctional deaminase-reductase C-terminal domain-containing protein</fullName>
    </recommendedName>
</protein>